<sequence>MADPPISSPEWYLKVKDASSDIGRLTIYHYGFKQAAEGTLVFVPLDFSSGPRAILDVGTADGLWMREVQSSIPSPPQGTHTFLGTDLNESFFPTNNTPNISYMKQDIREPPPPSWQDSFDLVNLRMILIAAGSGDAQRTVVNEHIKAVKPGGWIQIGDCDRVCPTPEAENPRYHDMWACIRAVCQASGTDPLEAPKIKKWLEEAGLEDVQERTAMRAVGKRNVDQDLGEQGIQADLIIARGFAEAAKGLDPSVKPLPDERLETLAEDLEKELRETGACFPMRFIWGRKPHAT</sequence>
<dbReference type="CDD" id="cd02440">
    <property type="entry name" value="AdoMet_MTases"/>
    <property type="match status" value="1"/>
</dbReference>
<dbReference type="Gene3D" id="3.40.50.150">
    <property type="entry name" value="Vaccinia Virus protein VP39"/>
    <property type="match status" value="1"/>
</dbReference>
<name>A0A1Y1YYD9_9PLEO</name>
<proteinExistence type="predicted"/>
<dbReference type="SUPFAM" id="SSF53335">
    <property type="entry name" value="S-adenosyl-L-methionine-dependent methyltransferases"/>
    <property type="match status" value="1"/>
</dbReference>
<dbReference type="AlphaFoldDB" id="A0A1Y1YYD9"/>
<dbReference type="GO" id="GO:0008168">
    <property type="term" value="F:methyltransferase activity"/>
    <property type="evidence" value="ECO:0007669"/>
    <property type="project" value="TreeGrafter"/>
</dbReference>
<dbReference type="PANTHER" id="PTHR43591:SF105">
    <property type="entry name" value="METHYLTRANSFERASE DOMAIN-CONTAINING PROTEIN-RELATED"/>
    <property type="match status" value="1"/>
</dbReference>
<dbReference type="InterPro" id="IPR029063">
    <property type="entry name" value="SAM-dependent_MTases_sf"/>
</dbReference>
<reference evidence="1 2" key="1">
    <citation type="submission" date="2016-07" db="EMBL/GenBank/DDBJ databases">
        <title>Pervasive Adenine N6-methylation of Active Genes in Fungi.</title>
        <authorList>
            <consortium name="DOE Joint Genome Institute"/>
            <person name="Mondo S.J."/>
            <person name="Dannebaum R.O."/>
            <person name="Kuo R.C."/>
            <person name="Labutti K."/>
            <person name="Haridas S."/>
            <person name="Kuo A."/>
            <person name="Salamov A."/>
            <person name="Ahrendt S.R."/>
            <person name="Lipzen A."/>
            <person name="Sullivan W."/>
            <person name="Andreopoulos W.B."/>
            <person name="Clum A."/>
            <person name="Lindquist E."/>
            <person name="Daum C."/>
            <person name="Ramamoorthy G.K."/>
            <person name="Gryganskyi A."/>
            <person name="Culley D."/>
            <person name="Magnuson J.K."/>
            <person name="James T.Y."/>
            <person name="O'Malley M.A."/>
            <person name="Stajich J.E."/>
            <person name="Spatafora J.W."/>
            <person name="Visel A."/>
            <person name="Grigoriev I.V."/>
        </authorList>
    </citation>
    <scope>NUCLEOTIDE SEQUENCE [LARGE SCALE GENOMIC DNA]</scope>
    <source>
        <strain evidence="1 2">CBS 115471</strain>
    </source>
</reference>
<dbReference type="STRING" id="1231657.A0A1Y1YYD9"/>
<dbReference type="OrthoDB" id="184880at2759"/>
<evidence type="ECO:0000313" key="2">
    <source>
        <dbReference type="Proteomes" id="UP000193144"/>
    </source>
</evidence>
<comment type="caution">
    <text evidence="1">The sequence shown here is derived from an EMBL/GenBank/DDBJ whole genome shotgun (WGS) entry which is preliminary data.</text>
</comment>
<dbReference type="PANTHER" id="PTHR43591">
    <property type="entry name" value="METHYLTRANSFERASE"/>
    <property type="match status" value="1"/>
</dbReference>
<dbReference type="EMBL" id="MCFA01000151">
    <property type="protein sequence ID" value="ORY03053.1"/>
    <property type="molecule type" value="Genomic_DNA"/>
</dbReference>
<evidence type="ECO:0000313" key="1">
    <source>
        <dbReference type="EMBL" id="ORY03053.1"/>
    </source>
</evidence>
<dbReference type="Proteomes" id="UP000193144">
    <property type="component" value="Unassembled WGS sequence"/>
</dbReference>
<accession>A0A1Y1YYD9</accession>
<gene>
    <name evidence="1" type="ORF">BCR34DRAFT_492707</name>
</gene>
<evidence type="ECO:0008006" key="3">
    <source>
        <dbReference type="Google" id="ProtNLM"/>
    </source>
</evidence>
<keyword evidence="2" id="KW-1185">Reference proteome</keyword>
<organism evidence="1 2">
    <name type="scientific">Clohesyomyces aquaticus</name>
    <dbReference type="NCBI Taxonomy" id="1231657"/>
    <lineage>
        <taxon>Eukaryota</taxon>
        <taxon>Fungi</taxon>
        <taxon>Dikarya</taxon>
        <taxon>Ascomycota</taxon>
        <taxon>Pezizomycotina</taxon>
        <taxon>Dothideomycetes</taxon>
        <taxon>Pleosporomycetidae</taxon>
        <taxon>Pleosporales</taxon>
        <taxon>Lindgomycetaceae</taxon>
        <taxon>Clohesyomyces</taxon>
    </lineage>
</organism>
<protein>
    <recommendedName>
        <fullName evidence="3">S-adenosyl-L-methionine-dependent methyltransferase</fullName>
    </recommendedName>
</protein>